<sequence>MWSILISQKVLMNTSIALGALGVLATEARPPAFTTRSKTAHWLEILSKYSNNNMKCCQQCASLCVQGGTRDSRLLGVGLVWRWRRPIPSRLWWP</sequence>
<dbReference type="EMBL" id="OE846252">
    <property type="protein sequence ID" value="CAD7609339.1"/>
    <property type="molecule type" value="Genomic_DNA"/>
</dbReference>
<keyword evidence="1" id="KW-0732">Signal</keyword>
<feature type="signal peptide" evidence="1">
    <location>
        <begin position="1"/>
        <end position="19"/>
    </location>
</feature>
<evidence type="ECO:0000313" key="2">
    <source>
        <dbReference type="EMBL" id="CAD7609339.1"/>
    </source>
</evidence>
<reference evidence="2" key="1">
    <citation type="submission" date="2020-11" db="EMBL/GenBank/DDBJ databases">
        <authorList>
            <person name="Tran Van P."/>
        </authorList>
    </citation>
    <scope>NUCLEOTIDE SEQUENCE</scope>
</reference>
<dbReference type="AlphaFoldDB" id="A0A7R9PRD2"/>
<proteinExistence type="predicted"/>
<accession>A0A7R9PRD2</accession>
<feature type="chain" id="PRO_5031242823" description="Secreted protein" evidence="1">
    <location>
        <begin position="20"/>
        <end position="94"/>
    </location>
</feature>
<evidence type="ECO:0000256" key="1">
    <source>
        <dbReference type="SAM" id="SignalP"/>
    </source>
</evidence>
<organism evidence="2">
    <name type="scientific">Timema genevievae</name>
    <name type="common">Walking stick</name>
    <dbReference type="NCBI Taxonomy" id="629358"/>
    <lineage>
        <taxon>Eukaryota</taxon>
        <taxon>Metazoa</taxon>
        <taxon>Ecdysozoa</taxon>
        <taxon>Arthropoda</taxon>
        <taxon>Hexapoda</taxon>
        <taxon>Insecta</taxon>
        <taxon>Pterygota</taxon>
        <taxon>Neoptera</taxon>
        <taxon>Polyneoptera</taxon>
        <taxon>Phasmatodea</taxon>
        <taxon>Timematodea</taxon>
        <taxon>Timematoidea</taxon>
        <taxon>Timematidae</taxon>
        <taxon>Timema</taxon>
    </lineage>
</organism>
<evidence type="ECO:0008006" key="3">
    <source>
        <dbReference type="Google" id="ProtNLM"/>
    </source>
</evidence>
<protein>
    <recommendedName>
        <fullName evidence="3">Secreted protein</fullName>
    </recommendedName>
</protein>
<gene>
    <name evidence="2" type="ORF">TGEB3V08_LOCUS10530</name>
</gene>
<name>A0A7R9PRD2_TIMGE</name>